<dbReference type="PANTHER" id="PTHR13890">
    <property type="entry name" value="RNA SPLICING PROTEIN MRS2, MITOCHONDRIAL"/>
    <property type="match status" value="1"/>
</dbReference>
<keyword evidence="3" id="KW-1185">Reference proteome</keyword>
<evidence type="ECO:0000256" key="1">
    <source>
        <dbReference type="ARBA" id="ARBA00007535"/>
    </source>
</evidence>
<gene>
    <name evidence="2" type="ORF">ILEXP_LOCUS37601</name>
</gene>
<reference evidence="2 3" key="1">
    <citation type="submission" date="2024-02" db="EMBL/GenBank/DDBJ databases">
        <authorList>
            <person name="Vignale AGUSTIN F."/>
            <person name="Sosa J E."/>
            <person name="Modenutti C."/>
        </authorList>
    </citation>
    <scope>NUCLEOTIDE SEQUENCE [LARGE SCALE GENOMIC DNA]</scope>
</reference>
<comment type="similarity">
    <text evidence="1">Belongs to the CorA metal ion transporter (MIT) (TC 1.A.35.5) family.</text>
</comment>
<dbReference type="GO" id="GO:0015095">
    <property type="term" value="F:magnesium ion transmembrane transporter activity"/>
    <property type="evidence" value="ECO:0007669"/>
    <property type="project" value="UniProtKB-ARBA"/>
</dbReference>
<dbReference type="InterPro" id="IPR039204">
    <property type="entry name" value="MRS2-like"/>
</dbReference>
<name>A0ABC8TFY2_9AQUA</name>
<dbReference type="Gene3D" id="1.20.58.340">
    <property type="entry name" value="Magnesium transport protein CorA, transmembrane region"/>
    <property type="match status" value="1"/>
</dbReference>
<evidence type="ECO:0000313" key="3">
    <source>
        <dbReference type="Proteomes" id="UP001642360"/>
    </source>
</evidence>
<protein>
    <submittedName>
        <fullName evidence="2">Uncharacterized protein</fullName>
    </submittedName>
</protein>
<organism evidence="2 3">
    <name type="scientific">Ilex paraguariensis</name>
    <name type="common">yerba mate</name>
    <dbReference type="NCBI Taxonomy" id="185542"/>
    <lineage>
        <taxon>Eukaryota</taxon>
        <taxon>Viridiplantae</taxon>
        <taxon>Streptophyta</taxon>
        <taxon>Embryophyta</taxon>
        <taxon>Tracheophyta</taxon>
        <taxon>Spermatophyta</taxon>
        <taxon>Magnoliopsida</taxon>
        <taxon>eudicotyledons</taxon>
        <taxon>Gunneridae</taxon>
        <taxon>Pentapetalae</taxon>
        <taxon>asterids</taxon>
        <taxon>campanulids</taxon>
        <taxon>Aquifoliales</taxon>
        <taxon>Aquifoliaceae</taxon>
        <taxon>Ilex</taxon>
    </lineage>
</organism>
<sequence length="84" mass="9425">MRIRKLFPPSSLSSVPDLDGLNLLPFEFVALEACLEAACSSLHNELRTLEQEAHPALDKLTSKRFNSGRVQQFKRFPSLSLDVP</sequence>
<dbReference type="Proteomes" id="UP001642360">
    <property type="component" value="Unassembled WGS sequence"/>
</dbReference>
<dbReference type="PANTHER" id="PTHR13890:SF35">
    <property type="entry name" value="MAGNESIUM TRANSPORTER MRS2-3"/>
    <property type="match status" value="1"/>
</dbReference>
<dbReference type="AlphaFoldDB" id="A0ABC8TFY2"/>
<accession>A0ABC8TFY2</accession>
<proteinExistence type="inferred from homology"/>
<evidence type="ECO:0000313" key="2">
    <source>
        <dbReference type="EMBL" id="CAK9168261.1"/>
    </source>
</evidence>
<comment type="caution">
    <text evidence="2">The sequence shown here is derived from an EMBL/GenBank/DDBJ whole genome shotgun (WGS) entry which is preliminary data.</text>
</comment>
<dbReference type="EMBL" id="CAUOFW020005046">
    <property type="protein sequence ID" value="CAK9168261.1"/>
    <property type="molecule type" value="Genomic_DNA"/>
</dbReference>